<keyword evidence="1" id="KW-0802">TPR repeat</keyword>
<evidence type="ECO:0000313" key="3">
    <source>
        <dbReference type="EMBL" id="QED30244.1"/>
    </source>
</evidence>
<evidence type="ECO:0000256" key="2">
    <source>
        <dbReference type="SAM" id="SignalP"/>
    </source>
</evidence>
<dbReference type="OrthoDB" id="5376890at2"/>
<evidence type="ECO:0000256" key="1">
    <source>
        <dbReference type="PROSITE-ProRule" id="PRU00339"/>
    </source>
</evidence>
<name>A0A5B8XXV8_9DELT</name>
<dbReference type="PANTHER" id="PTHR12558:SF13">
    <property type="entry name" value="CELL DIVISION CYCLE PROTEIN 27 HOMOLOG"/>
    <property type="match status" value="1"/>
</dbReference>
<dbReference type="SUPFAM" id="SSF48452">
    <property type="entry name" value="TPR-like"/>
    <property type="match status" value="1"/>
</dbReference>
<dbReference type="KEGG" id="bbae:FRD01_24030"/>
<dbReference type="Proteomes" id="UP000321595">
    <property type="component" value="Chromosome"/>
</dbReference>
<dbReference type="PANTHER" id="PTHR12558">
    <property type="entry name" value="CELL DIVISION CYCLE 16,23,27"/>
    <property type="match status" value="1"/>
</dbReference>
<dbReference type="SMART" id="SM00028">
    <property type="entry name" value="TPR"/>
    <property type="match status" value="5"/>
</dbReference>
<dbReference type="AlphaFoldDB" id="A0A5B8XXV8"/>
<dbReference type="PROSITE" id="PS50005">
    <property type="entry name" value="TPR"/>
    <property type="match status" value="2"/>
</dbReference>
<evidence type="ECO:0000313" key="4">
    <source>
        <dbReference type="Proteomes" id="UP000321595"/>
    </source>
</evidence>
<dbReference type="Pfam" id="PF13432">
    <property type="entry name" value="TPR_16"/>
    <property type="match status" value="2"/>
</dbReference>
<proteinExistence type="predicted"/>
<keyword evidence="4" id="KW-1185">Reference proteome</keyword>
<dbReference type="PROSITE" id="PS51257">
    <property type="entry name" value="PROKAR_LIPOPROTEIN"/>
    <property type="match status" value="1"/>
</dbReference>
<sequence>MYRLILIILVLSMTTSCATKSRQMRDTPIIETIRLNITKVRNAIEETRATIAVSRGAPYLPELYVRLAELLSEEARYHYQLAFEREQRQTRTLHVPQVRLLKEESINTYELVLSRFPDSPLVPQVLFNIGHEHRELGNFDEMRKVLNRLVDNHPDSPLRANALLVLGDYHFDRNELTEAQGYYESITKGPLAPVSGLGHYKLAWVWVNNGECSPALTNFEDAIEKSNEWEARRIAMEEQEEETPLLVAMAQQARAADEGASQQDIDVRKESLVDMAYCYSRLKKAEDSTKYYAKMAYNRSTYVAALAKLASRYRTMDQFTGAILTTRELLRLAPASAELLDDARTLYTAIKRLRDYTQIGDDAELITTALTRYYTRLDVDPEERDRLVKEFELYVRDLATSAQERMEKKLKKAGSPAQVAKAYQAHVEAFPEANSRADMLQNLAGVLSSDERNLEAGLYALQASDLIGDDTERRDALYDAVVYLQTSLKGESNRNRYERVSARAALRRAGASLLSYKLSDERKRIVKFAIAQAVYDEGLYVEAIDKLAAVAYEFPKTTEGDAAIRLALDSFNTLNDYDGLMYASRRYLGASSPASDELKQDIKRILAATEQRKLDELSLKAAGDEGADLSVLVTFAEKNQGSELGERALINAFVAARAMGDTDAMYEIADSMAKSYPKSEQLPGIYSTLAQAAAARFDFDQAGQSLRRAAEVNPSQRIQLLVAASELNEQMGNTDRAGTILKDAMSGTTGAALIEPLGRYASLLERTKPGSILSELSSYEPIGEPESLARIGLAKIAKGQVGEAEMNLQTVLNTETASDDARARAQYGMAEVMLATLMQYPIPTDIGLVEEFIILIEVTQQGYLNAARQGSPQYAAASLARLAHATELSAEKLAKVRPEGLSPEQAKQVQDALAARAEGLRAQAKEAVEACANLAWSTANFNPVVRECMKGRALKEVIPANDKLTERKGAAPQGIDELRSELSKNPEDVDKLRELGEKFLDGGDPHSARLVFARAIQVGGGAIEQNLLGVASFQIGDYTGAFEAFVRAAEGGVEAGRKNLMRLLQEVGLSNQVEAVNTRFQAGRDGGRTL</sequence>
<gene>
    <name evidence="3" type="ORF">FRD01_24030</name>
</gene>
<keyword evidence="2" id="KW-0732">Signal</keyword>
<feature type="repeat" description="TPR" evidence="1">
    <location>
        <begin position="683"/>
        <end position="716"/>
    </location>
</feature>
<feature type="signal peptide" evidence="2">
    <location>
        <begin position="1"/>
        <end position="18"/>
    </location>
</feature>
<feature type="repeat" description="TPR" evidence="1">
    <location>
        <begin position="123"/>
        <end position="156"/>
    </location>
</feature>
<feature type="chain" id="PRO_5022797908" evidence="2">
    <location>
        <begin position="19"/>
        <end position="1090"/>
    </location>
</feature>
<dbReference type="RefSeq" id="WP_146963764.1">
    <property type="nucleotide sequence ID" value="NZ_CP042467.1"/>
</dbReference>
<accession>A0A5B8XXV8</accession>
<dbReference type="InterPro" id="IPR011990">
    <property type="entry name" value="TPR-like_helical_dom_sf"/>
</dbReference>
<dbReference type="EMBL" id="CP042467">
    <property type="protein sequence ID" value="QED30244.1"/>
    <property type="molecule type" value="Genomic_DNA"/>
</dbReference>
<dbReference type="Gene3D" id="1.25.40.10">
    <property type="entry name" value="Tetratricopeptide repeat domain"/>
    <property type="match status" value="3"/>
</dbReference>
<dbReference type="InterPro" id="IPR019734">
    <property type="entry name" value="TPR_rpt"/>
</dbReference>
<organism evidence="3 4">
    <name type="scientific">Microvenator marinus</name>
    <dbReference type="NCBI Taxonomy" id="2600177"/>
    <lineage>
        <taxon>Bacteria</taxon>
        <taxon>Deltaproteobacteria</taxon>
        <taxon>Bradymonadales</taxon>
        <taxon>Microvenatoraceae</taxon>
        <taxon>Microvenator</taxon>
    </lineage>
</organism>
<reference evidence="3 4" key="1">
    <citation type="submission" date="2019-08" db="EMBL/GenBank/DDBJ databases">
        <authorList>
            <person name="Liang Q."/>
        </authorList>
    </citation>
    <scope>NUCLEOTIDE SEQUENCE [LARGE SCALE GENOMIC DNA]</scope>
    <source>
        <strain evidence="3 4">V1718</strain>
    </source>
</reference>
<protein>
    <submittedName>
        <fullName evidence="3">Tetratricopeptide repeat protein</fullName>
    </submittedName>
</protein>